<dbReference type="GO" id="GO:0004062">
    <property type="term" value="F:aryl sulfotransferase activity"/>
    <property type="evidence" value="ECO:0007669"/>
    <property type="project" value="UniProtKB-ARBA"/>
</dbReference>
<evidence type="ECO:0000256" key="4">
    <source>
        <dbReference type="ARBA" id="ARBA00022679"/>
    </source>
</evidence>
<dbReference type="Proteomes" id="UP000314981">
    <property type="component" value="Chromosome 11"/>
</dbReference>
<evidence type="ECO:0000259" key="7">
    <source>
        <dbReference type="Pfam" id="PF00685"/>
    </source>
</evidence>
<evidence type="ECO:0000256" key="2">
    <source>
        <dbReference type="ARBA" id="ARBA00005771"/>
    </source>
</evidence>
<sequence>MEALKSESMSRVAVDYVEGILQPKPTCDTWDQIWSFQARPDDLLISTYPKAGTTWTQEIVDLIQNGGDVNQSQRAPTHERFPFIEWIIPSLGSGLEQANAMASPRMLKTHLPFHLLPPSFLEENCKMIYVARNPKDNMVSYYHFHRMNRNLPAPGTWEEYFESFLAGKVCWGSWYDHVKGWWQAKDQHRILYLFYEDMKEVHQRQKQATGHCCQVPEATVTSAFSVSSVPPLGAFIRWAGAGHLDLTLDILLHGACPTHSRSLCFEHLTNMTQLTC</sequence>
<dbReference type="PANTHER" id="PTHR11783">
    <property type="entry name" value="SULFOTRANSFERASE SULT"/>
    <property type="match status" value="1"/>
</dbReference>
<reference evidence="8 9" key="1">
    <citation type="submission" date="2018-11" db="EMBL/GenBank/DDBJ databases">
        <title>Haplotype-resolved cattle genomes.</title>
        <authorList>
            <person name="Low W.Y."/>
            <person name="Tearle R."/>
            <person name="Bickhart D.M."/>
            <person name="Rosen B.D."/>
            <person name="Koren S."/>
            <person name="Rhie A."/>
            <person name="Hiendleder S."/>
            <person name="Phillippy A.M."/>
            <person name="Smith T.P.L."/>
            <person name="Williams J.L."/>
        </authorList>
    </citation>
    <scope>NUCLEOTIDE SEQUENCE [LARGE SCALE GENOMIC DNA]</scope>
</reference>
<dbReference type="AlphaFoldDB" id="A0A4W2ECG7"/>
<accession>A0A4W2ECG7</accession>
<dbReference type="Gene3D" id="3.40.50.300">
    <property type="entry name" value="P-loop containing nucleotide triphosphate hydrolases"/>
    <property type="match status" value="1"/>
</dbReference>
<protein>
    <recommendedName>
        <fullName evidence="6">Sulfotransferase</fullName>
        <ecNumber evidence="6">2.8.2.-</ecNumber>
    </recommendedName>
</protein>
<evidence type="ECO:0000313" key="8">
    <source>
        <dbReference type="Ensembl" id="ENSBIXP00000033618.1"/>
    </source>
</evidence>
<dbReference type="Ensembl" id="ENSBIXT00000044972.1">
    <property type="protein sequence ID" value="ENSBIXP00000033618.1"/>
    <property type="gene ID" value="ENSBIXG00000002544.1"/>
</dbReference>
<dbReference type="InterPro" id="IPR000863">
    <property type="entry name" value="Sulfotransferase_dom"/>
</dbReference>
<evidence type="ECO:0000256" key="6">
    <source>
        <dbReference type="RuleBase" id="RU361155"/>
    </source>
</evidence>
<evidence type="ECO:0000256" key="1">
    <source>
        <dbReference type="ARBA" id="ARBA00004496"/>
    </source>
</evidence>
<name>A0A4W2ECG7_BOBOX</name>
<comment type="subcellular location">
    <subcellularLocation>
        <location evidence="1">Cytoplasm</location>
    </subcellularLocation>
</comment>
<reference evidence="8" key="3">
    <citation type="submission" date="2025-09" db="UniProtKB">
        <authorList>
            <consortium name="Ensembl"/>
        </authorList>
    </citation>
    <scope>IDENTIFICATION</scope>
</reference>
<organism evidence="8 9">
    <name type="scientific">Bos indicus x Bos taurus</name>
    <name type="common">Hybrid cattle</name>
    <dbReference type="NCBI Taxonomy" id="30522"/>
    <lineage>
        <taxon>Eukaryota</taxon>
        <taxon>Metazoa</taxon>
        <taxon>Chordata</taxon>
        <taxon>Craniata</taxon>
        <taxon>Vertebrata</taxon>
        <taxon>Euteleostomi</taxon>
        <taxon>Mammalia</taxon>
        <taxon>Eutheria</taxon>
        <taxon>Laurasiatheria</taxon>
        <taxon>Artiodactyla</taxon>
        <taxon>Ruminantia</taxon>
        <taxon>Pecora</taxon>
        <taxon>Bovidae</taxon>
        <taxon>Bovinae</taxon>
        <taxon>Bos</taxon>
    </lineage>
</organism>
<dbReference type="GO" id="GO:0051923">
    <property type="term" value="P:sulfation"/>
    <property type="evidence" value="ECO:0007669"/>
    <property type="project" value="UniProtKB-ARBA"/>
</dbReference>
<comment type="similarity">
    <text evidence="2 6">Belongs to the sulfotransferase 1 family.</text>
</comment>
<dbReference type="InterPro" id="IPR027417">
    <property type="entry name" value="P-loop_NTPase"/>
</dbReference>
<keyword evidence="4 6" id="KW-0808">Transferase</keyword>
<proteinExistence type="inferred from homology"/>
<dbReference type="Pfam" id="PF00685">
    <property type="entry name" value="Sulfotransfer_1"/>
    <property type="match status" value="1"/>
</dbReference>
<comment type="catalytic activity">
    <reaction evidence="5">
        <text>4-ethylphenol + 3'-phosphoadenylyl sulfate = 4-ethylphenyl sulfate + adenosine 3',5'-bisphosphate + H(+)</text>
        <dbReference type="Rhea" id="RHEA:70607"/>
        <dbReference type="ChEBI" id="CHEBI:15378"/>
        <dbReference type="ChEBI" id="CHEBI:49584"/>
        <dbReference type="ChEBI" id="CHEBI:58339"/>
        <dbReference type="ChEBI" id="CHEBI:58343"/>
        <dbReference type="ChEBI" id="CHEBI:133681"/>
    </reaction>
    <physiologicalReaction direction="left-to-right" evidence="5">
        <dbReference type="Rhea" id="RHEA:70608"/>
    </physiologicalReaction>
</comment>
<dbReference type="EC" id="2.8.2.-" evidence="6"/>
<evidence type="ECO:0000256" key="5">
    <source>
        <dbReference type="ARBA" id="ARBA00048219"/>
    </source>
</evidence>
<dbReference type="SUPFAM" id="SSF52540">
    <property type="entry name" value="P-loop containing nucleoside triphosphate hydrolases"/>
    <property type="match status" value="1"/>
</dbReference>
<dbReference type="FunFam" id="3.40.50.300:FF:000433">
    <property type="entry name" value="Estrogen sulfotransferase"/>
    <property type="match status" value="1"/>
</dbReference>
<reference evidence="8" key="2">
    <citation type="submission" date="2025-08" db="UniProtKB">
        <authorList>
            <consortium name="Ensembl"/>
        </authorList>
    </citation>
    <scope>IDENTIFICATION</scope>
</reference>
<evidence type="ECO:0000256" key="3">
    <source>
        <dbReference type="ARBA" id="ARBA00022490"/>
    </source>
</evidence>
<keyword evidence="3" id="KW-0963">Cytoplasm</keyword>
<keyword evidence="9" id="KW-1185">Reference proteome</keyword>
<dbReference type="GO" id="GO:0005737">
    <property type="term" value="C:cytoplasm"/>
    <property type="evidence" value="ECO:0007669"/>
    <property type="project" value="UniProtKB-SubCell"/>
</dbReference>
<feature type="domain" description="Sulfotransferase" evidence="7">
    <location>
        <begin position="40"/>
        <end position="200"/>
    </location>
</feature>
<evidence type="ECO:0000313" key="9">
    <source>
        <dbReference type="Proteomes" id="UP000314981"/>
    </source>
</evidence>